<keyword evidence="3" id="KW-1185">Reference proteome</keyword>
<feature type="signal peptide" evidence="1">
    <location>
        <begin position="1"/>
        <end position="18"/>
    </location>
</feature>
<organism evidence="2 3">
    <name type="scientific">Pseudocercospora fuligena</name>
    <dbReference type="NCBI Taxonomy" id="685502"/>
    <lineage>
        <taxon>Eukaryota</taxon>
        <taxon>Fungi</taxon>
        <taxon>Dikarya</taxon>
        <taxon>Ascomycota</taxon>
        <taxon>Pezizomycotina</taxon>
        <taxon>Dothideomycetes</taxon>
        <taxon>Dothideomycetidae</taxon>
        <taxon>Mycosphaerellales</taxon>
        <taxon>Mycosphaerellaceae</taxon>
        <taxon>Pseudocercospora</taxon>
    </lineage>
</organism>
<feature type="chain" id="PRO_5034271029" description="DUF4185 domain-containing protein" evidence="1">
    <location>
        <begin position="19"/>
        <end position="380"/>
    </location>
</feature>
<dbReference type="Proteomes" id="UP000660729">
    <property type="component" value="Unassembled WGS sequence"/>
</dbReference>
<proteinExistence type="predicted"/>
<sequence>MTASAMLCLLAALSLTAASPVKPRAATPVLKTASEVGYISSFPTLNRDSMVATRIGNRMLWTSRDAMNYDNQDFFFISSSASWTNLTDDGSPQLVNGNLSTYGGNYDTASGKVPFFPPSPAQTQDEANHHGTRWLNWPDSPPLPVNSSEDGSHKLYTFTRAVHWNTKSEADNFGPATSLFRLDYTPSSDPNALPTVSVVNYTFWPEDSVPFGNYGWVLGQSDGLAYLYGYGSNCTMLARVEPSRIEDKTAYEFFNPQATSGLPFSNKTVPSFNEISRFVPNAGTGQQGTFFYSKAFACYFWIGGSLLAGPEFWYTTAPNPWGPWETPQHLWTARAGTDPKGLGYSWQAHPGMSSDGKDIWLSFSRLNHYYENVLVKVTWQ</sequence>
<dbReference type="AlphaFoldDB" id="A0A8H6VMP8"/>
<comment type="caution">
    <text evidence="2">The sequence shown here is derived from an EMBL/GenBank/DDBJ whole genome shotgun (WGS) entry which is preliminary data.</text>
</comment>
<evidence type="ECO:0008006" key="4">
    <source>
        <dbReference type="Google" id="ProtNLM"/>
    </source>
</evidence>
<accession>A0A8H6VMP8</accession>
<gene>
    <name evidence="2" type="ORF">HII31_01280</name>
</gene>
<evidence type="ECO:0000256" key="1">
    <source>
        <dbReference type="SAM" id="SignalP"/>
    </source>
</evidence>
<evidence type="ECO:0000313" key="3">
    <source>
        <dbReference type="Proteomes" id="UP000660729"/>
    </source>
</evidence>
<protein>
    <recommendedName>
        <fullName evidence="4">DUF4185 domain-containing protein</fullName>
    </recommendedName>
</protein>
<keyword evidence="1" id="KW-0732">Signal</keyword>
<evidence type="ECO:0000313" key="2">
    <source>
        <dbReference type="EMBL" id="KAF7197470.1"/>
    </source>
</evidence>
<reference evidence="2" key="1">
    <citation type="submission" date="2020-04" db="EMBL/GenBank/DDBJ databases">
        <title>Draft genome resource of the tomato pathogen Pseudocercospora fuligena.</title>
        <authorList>
            <person name="Zaccaron A."/>
        </authorList>
    </citation>
    <scope>NUCLEOTIDE SEQUENCE</scope>
    <source>
        <strain evidence="2">PF001</strain>
    </source>
</reference>
<dbReference type="EMBL" id="JABCIY010000015">
    <property type="protein sequence ID" value="KAF7197470.1"/>
    <property type="molecule type" value="Genomic_DNA"/>
</dbReference>
<name>A0A8H6VMP8_9PEZI</name>
<dbReference type="OrthoDB" id="2583188at2759"/>